<evidence type="ECO:0000256" key="1">
    <source>
        <dbReference type="ARBA" id="ARBA00022723"/>
    </source>
</evidence>
<dbReference type="GO" id="GO:0008270">
    <property type="term" value="F:zinc ion binding"/>
    <property type="evidence" value="ECO:0007669"/>
    <property type="project" value="UniProtKB-KW"/>
</dbReference>
<evidence type="ECO:0000256" key="2">
    <source>
        <dbReference type="ARBA" id="ARBA00022771"/>
    </source>
</evidence>
<evidence type="ECO:0000256" key="3">
    <source>
        <dbReference type="ARBA" id="ARBA00022833"/>
    </source>
</evidence>
<dbReference type="InterPro" id="IPR013083">
    <property type="entry name" value="Znf_RING/FYVE/PHD"/>
</dbReference>
<dbReference type="SMART" id="SM00396">
    <property type="entry name" value="ZnF_UBR1"/>
    <property type="match status" value="1"/>
</dbReference>
<dbReference type="GO" id="GO:0005737">
    <property type="term" value="C:cytoplasm"/>
    <property type="evidence" value="ECO:0007669"/>
    <property type="project" value="TreeGrafter"/>
</dbReference>
<dbReference type="SUPFAM" id="SSF57903">
    <property type="entry name" value="FYVE/PHD zinc finger"/>
    <property type="match status" value="1"/>
</dbReference>
<keyword evidence="7" id="KW-1185">Reference proteome</keyword>
<reference evidence="8" key="1">
    <citation type="submission" date="2016-11" db="UniProtKB">
        <authorList>
            <consortium name="WormBaseParasite"/>
        </authorList>
    </citation>
    <scope>IDENTIFICATION</scope>
</reference>
<dbReference type="CDD" id="cd19677">
    <property type="entry name" value="UBR-box_UBR7"/>
    <property type="match status" value="1"/>
</dbReference>
<accession>A0A1I8A5G1</accession>
<dbReference type="Proteomes" id="UP000095287">
    <property type="component" value="Unplaced"/>
</dbReference>
<evidence type="ECO:0000313" key="7">
    <source>
        <dbReference type="Proteomes" id="UP000095287"/>
    </source>
</evidence>
<feature type="zinc finger region" description="UBR-type" evidence="4">
    <location>
        <begin position="127"/>
        <end position="198"/>
    </location>
</feature>
<dbReference type="PANTHER" id="PTHR13513">
    <property type="entry name" value="E3 UBIQUITIN-PROTEIN LIGASE UBR7"/>
    <property type="match status" value="1"/>
</dbReference>
<dbReference type="PROSITE" id="PS51157">
    <property type="entry name" value="ZF_UBR"/>
    <property type="match status" value="1"/>
</dbReference>
<dbReference type="InterPro" id="IPR003126">
    <property type="entry name" value="Znf_UBR"/>
</dbReference>
<keyword evidence="1" id="KW-0479">Metal-binding</keyword>
<dbReference type="Gene3D" id="3.30.40.10">
    <property type="entry name" value="Zinc/RING finger domain, C3HC4 (zinc finger)"/>
    <property type="match status" value="1"/>
</dbReference>
<dbReference type="WBParaSite" id="L893_g32877.t1">
    <property type="protein sequence ID" value="L893_g32877.t1"/>
    <property type="gene ID" value="L893_g32877"/>
</dbReference>
<feature type="domain" description="UBR-type" evidence="6">
    <location>
        <begin position="127"/>
        <end position="198"/>
    </location>
</feature>
<dbReference type="InterPro" id="IPR040204">
    <property type="entry name" value="UBR7"/>
</dbReference>
<sequence length="438" mass="49524">MSDKMSSGWKTAFLQLDIYSAVKQTFLFLIVMSTTRSCREPVIDVEEHSAVCRAAAVGRWMENTNRPDENKAEGVANAEASGEEKAAEPEERVITMDELVAEHTEQTQMELAMLGEAEALLAAQDEKVCTYPEGNKKRQAIYACVTCRKDPNDMAGICYGCSLNCHGDHELVELYTKRNFCCDCGNSKFANKCTLYEEKIPLNKRNAYNHNFLGRYCVCDKPYPLEEGDPDFNVEMVQCVICEDWYHMKHITDAEDRLSLVGGEMICRPCAQKVPFVQFYFENLAKLKVAEASSSKCLLTDWNKPEVYKAVEFPNGQWRKLLCKCNSCEKMYDDLHCEYLLDEEDTMETYEKAAREAAEKAGGNDKEGPEKYDEQIVQHLVDTAGRDQAIDIFEGYNHLKAELGKYFSSLEAGTVVTSSDISAFFDGLKKKRTPRGGK</sequence>
<dbReference type="InterPro" id="IPR011011">
    <property type="entry name" value="Znf_FYVE_PHD"/>
</dbReference>
<dbReference type="InterPro" id="IPR047506">
    <property type="entry name" value="UBR7-like_UBR-box"/>
</dbReference>
<dbReference type="AlphaFoldDB" id="A0A1I8A5G1"/>
<dbReference type="GO" id="GO:0061630">
    <property type="term" value="F:ubiquitin protein ligase activity"/>
    <property type="evidence" value="ECO:0007669"/>
    <property type="project" value="InterPro"/>
</dbReference>
<evidence type="ECO:0000259" key="6">
    <source>
        <dbReference type="PROSITE" id="PS51157"/>
    </source>
</evidence>
<protein>
    <submittedName>
        <fullName evidence="8">UBR-type domain-containing protein</fullName>
    </submittedName>
</protein>
<evidence type="ECO:0000313" key="8">
    <source>
        <dbReference type="WBParaSite" id="L893_g32877.t1"/>
    </source>
</evidence>
<dbReference type="Pfam" id="PF02207">
    <property type="entry name" value="zf-UBR"/>
    <property type="match status" value="1"/>
</dbReference>
<evidence type="ECO:0000256" key="5">
    <source>
        <dbReference type="SAM" id="MobiDB-lite"/>
    </source>
</evidence>
<dbReference type="CDD" id="cd15542">
    <property type="entry name" value="PHD_UBR7"/>
    <property type="match status" value="1"/>
</dbReference>
<dbReference type="PANTHER" id="PTHR13513:SF9">
    <property type="entry name" value="E3 UBIQUITIN-PROTEIN LIGASE UBR7-RELATED"/>
    <property type="match status" value="1"/>
</dbReference>
<organism evidence="7 8">
    <name type="scientific">Steinernema glaseri</name>
    <dbReference type="NCBI Taxonomy" id="37863"/>
    <lineage>
        <taxon>Eukaryota</taxon>
        <taxon>Metazoa</taxon>
        <taxon>Ecdysozoa</taxon>
        <taxon>Nematoda</taxon>
        <taxon>Chromadorea</taxon>
        <taxon>Rhabditida</taxon>
        <taxon>Tylenchina</taxon>
        <taxon>Panagrolaimomorpha</taxon>
        <taxon>Strongyloidoidea</taxon>
        <taxon>Steinernematidae</taxon>
        <taxon>Steinernema</taxon>
    </lineage>
</organism>
<feature type="region of interest" description="Disordered" evidence="5">
    <location>
        <begin position="63"/>
        <end position="89"/>
    </location>
</feature>
<proteinExistence type="predicted"/>
<keyword evidence="2" id="KW-0863">Zinc-finger</keyword>
<keyword evidence="3" id="KW-0862">Zinc</keyword>
<evidence type="ECO:0000256" key="4">
    <source>
        <dbReference type="PROSITE-ProRule" id="PRU00508"/>
    </source>
</evidence>
<name>A0A1I8A5G1_9BILA</name>